<comment type="similarity">
    <text evidence="1">Belongs to the AB hydrolase superfamily.</text>
</comment>
<dbReference type="PANTHER" id="PTHR43798:SF14">
    <property type="entry name" value="SERINE HYDROLASE-LIKE PROTEIN DDB_G0286239"/>
    <property type="match status" value="1"/>
</dbReference>
<dbReference type="Proteomes" id="UP000707451">
    <property type="component" value="Unassembled WGS sequence"/>
</dbReference>
<dbReference type="InterPro" id="IPR050266">
    <property type="entry name" value="AB_hydrolase_sf"/>
</dbReference>
<protein>
    <recommendedName>
        <fullName evidence="3">AB hydrolase-1 domain-containing protein</fullName>
    </recommendedName>
</protein>
<dbReference type="GO" id="GO:0016020">
    <property type="term" value="C:membrane"/>
    <property type="evidence" value="ECO:0007669"/>
    <property type="project" value="TreeGrafter"/>
</dbReference>
<proteinExistence type="inferred from homology"/>
<dbReference type="PANTHER" id="PTHR43798">
    <property type="entry name" value="MONOACYLGLYCEROL LIPASE"/>
    <property type="match status" value="1"/>
</dbReference>
<reference evidence="4" key="1">
    <citation type="submission" date="2021-06" db="EMBL/GenBank/DDBJ databases">
        <title>Genome Sequence of Mortierella hyaline Strain SCG-10, a Cold-Adapted, Nitrate-Reducing Fungus Isolated from Soil in Minnesota, USA.</title>
        <authorList>
            <person name="Aldossari N."/>
        </authorList>
    </citation>
    <scope>NUCLEOTIDE SEQUENCE</scope>
    <source>
        <strain evidence="4">SCG-10</strain>
    </source>
</reference>
<dbReference type="SUPFAM" id="SSF53474">
    <property type="entry name" value="alpha/beta-Hydrolases"/>
    <property type="match status" value="1"/>
</dbReference>
<feature type="domain" description="AB hydrolase-1" evidence="3">
    <location>
        <begin position="45"/>
        <end position="158"/>
    </location>
</feature>
<dbReference type="Pfam" id="PF00561">
    <property type="entry name" value="Abhydrolase_1"/>
    <property type="match status" value="1"/>
</dbReference>
<organism evidence="4 5">
    <name type="scientific">Linnemannia hyalina</name>
    <dbReference type="NCBI Taxonomy" id="64524"/>
    <lineage>
        <taxon>Eukaryota</taxon>
        <taxon>Fungi</taxon>
        <taxon>Fungi incertae sedis</taxon>
        <taxon>Mucoromycota</taxon>
        <taxon>Mortierellomycotina</taxon>
        <taxon>Mortierellomycetes</taxon>
        <taxon>Mortierellales</taxon>
        <taxon>Mortierellaceae</taxon>
        <taxon>Linnemannia</taxon>
    </lineage>
</organism>
<evidence type="ECO:0000259" key="3">
    <source>
        <dbReference type="Pfam" id="PF00561"/>
    </source>
</evidence>
<dbReference type="GO" id="GO:0016787">
    <property type="term" value="F:hydrolase activity"/>
    <property type="evidence" value="ECO:0007669"/>
    <property type="project" value="UniProtKB-KW"/>
</dbReference>
<dbReference type="Gene3D" id="3.40.50.1820">
    <property type="entry name" value="alpha/beta hydrolase"/>
    <property type="match status" value="1"/>
</dbReference>
<evidence type="ECO:0000313" key="5">
    <source>
        <dbReference type="Proteomes" id="UP000707451"/>
    </source>
</evidence>
<dbReference type="InterPro" id="IPR000073">
    <property type="entry name" value="AB_hydrolase_1"/>
</dbReference>
<keyword evidence="2" id="KW-0378">Hydrolase</keyword>
<evidence type="ECO:0000313" key="4">
    <source>
        <dbReference type="EMBL" id="KAG9065353.1"/>
    </source>
</evidence>
<comment type="caution">
    <text evidence="4">The sequence shown here is derived from an EMBL/GenBank/DDBJ whole genome shotgun (WGS) entry which is preliminary data.</text>
</comment>
<name>A0A9P7XSF2_9FUNG</name>
<dbReference type="AlphaFoldDB" id="A0A9P7XSF2"/>
<dbReference type="InterPro" id="IPR029058">
    <property type="entry name" value="AB_hydrolase_fold"/>
</dbReference>
<dbReference type="EMBL" id="JAHRHY010000012">
    <property type="protein sequence ID" value="KAG9065353.1"/>
    <property type="molecule type" value="Genomic_DNA"/>
</dbReference>
<accession>A0A9P7XSF2</accession>
<evidence type="ECO:0000256" key="1">
    <source>
        <dbReference type="ARBA" id="ARBA00008645"/>
    </source>
</evidence>
<dbReference type="OrthoDB" id="408373at2759"/>
<keyword evidence="5" id="KW-1185">Reference proteome</keyword>
<evidence type="ECO:0000256" key="2">
    <source>
        <dbReference type="ARBA" id="ARBA00022801"/>
    </source>
</evidence>
<sequence>MTTTINKTPPLFQECTFEFPNGIVLAAKHWKTDGPSSQTRDTRRFLAFHGFLDNASTFDLLAPLMLHQLGPEQVEIVALDFAGHGKSTHRQTEDYSVWRYAEDALHVANQLGWDEHAVIGHSMGGAVASLYSGLFVSRVTLCILLDNFGPFTRPIEDQPDHLLEHIQQKKDLPNKQLPFHPTIESAVLARNKSGTYELNLPSSWILVPRGLRPIERTDADGTIVQGWTWSTDQLLTITSAQSLSEEYVQSFMTRIRCPLLAVLASKGIQTIRYMVDKRLPWLSQTKVTIRDVDGNHHVHVEDAPMVAGHVCGWILGQDDAPVARL</sequence>
<gene>
    <name evidence="4" type="ORF">KI688_002678</name>
</gene>